<dbReference type="InterPro" id="IPR020845">
    <property type="entry name" value="AMP-binding_CS"/>
</dbReference>
<dbReference type="InterPro" id="IPR051414">
    <property type="entry name" value="Adenylate-forming_Reductase"/>
</dbReference>
<dbReference type="InterPro" id="IPR020806">
    <property type="entry name" value="PKS_PP-bd"/>
</dbReference>
<dbReference type="InterPro" id="IPR000873">
    <property type="entry name" value="AMP-dep_synth/lig_dom"/>
</dbReference>
<dbReference type="Gene3D" id="3.40.50.12780">
    <property type="entry name" value="N-terminal domain of ligase-like"/>
    <property type="match status" value="1"/>
</dbReference>
<dbReference type="InterPro" id="IPR042099">
    <property type="entry name" value="ANL_N_sf"/>
</dbReference>
<dbReference type="PANTHER" id="PTHR43439:SF2">
    <property type="entry name" value="ENZYME, PUTATIVE (JCVI)-RELATED"/>
    <property type="match status" value="1"/>
</dbReference>
<dbReference type="PROSITE" id="PS00455">
    <property type="entry name" value="AMP_BINDING"/>
    <property type="match status" value="1"/>
</dbReference>
<dbReference type="SUPFAM" id="SSF56801">
    <property type="entry name" value="Acetyl-CoA synthetase-like"/>
    <property type="match status" value="1"/>
</dbReference>
<dbReference type="AlphaFoldDB" id="A0A9P4N0S4"/>
<dbReference type="PROSITE" id="PS50075">
    <property type="entry name" value="CARRIER"/>
    <property type="match status" value="1"/>
</dbReference>
<protein>
    <submittedName>
        <fullName evidence="6">Acetyl-CoA synthetase-like protein</fullName>
    </submittedName>
</protein>
<dbReference type="Pfam" id="PF00550">
    <property type="entry name" value="PP-binding"/>
    <property type="match status" value="1"/>
</dbReference>
<dbReference type="GO" id="GO:0031177">
    <property type="term" value="F:phosphopantetheine binding"/>
    <property type="evidence" value="ECO:0007669"/>
    <property type="project" value="InterPro"/>
</dbReference>
<evidence type="ECO:0000259" key="5">
    <source>
        <dbReference type="PROSITE" id="PS50075"/>
    </source>
</evidence>
<dbReference type="Gene3D" id="3.40.50.720">
    <property type="entry name" value="NAD(P)-binding Rossmann-like Domain"/>
    <property type="match status" value="1"/>
</dbReference>
<organism evidence="6 7">
    <name type="scientific">Lojkania enalia</name>
    <dbReference type="NCBI Taxonomy" id="147567"/>
    <lineage>
        <taxon>Eukaryota</taxon>
        <taxon>Fungi</taxon>
        <taxon>Dikarya</taxon>
        <taxon>Ascomycota</taxon>
        <taxon>Pezizomycotina</taxon>
        <taxon>Dothideomycetes</taxon>
        <taxon>Pleosporomycetidae</taxon>
        <taxon>Pleosporales</taxon>
        <taxon>Pleosporales incertae sedis</taxon>
        <taxon>Lojkania</taxon>
    </lineage>
</organism>
<dbReference type="Pfam" id="PF00501">
    <property type="entry name" value="AMP-binding"/>
    <property type="match status" value="1"/>
</dbReference>
<keyword evidence="1" id="KW-0596">Phosphopantetheine</keyword>
<evidence type="ECO:0000256" key="2">
    <source>
        <dbReference type="ARBA" id="ARBA00022553"/>
    </source>
</evidence>
<dbReference type="PROSITE" id="PS00012">
    <property type="entry name" value="PHOSPHOPANTETHEINE"/>
    <property type="match status" value="1"/>
</dbReference>
<dbReference type="Pfam" id="PF07993">
    <property type="entry name" value="NAD_binding_4"/>
    <property type="match status" value="1"/>
</dbReference>
<reference evidence="7" key="1">
    <citation type="journal article" date="2020" name="Stud. Mycol.">
        <title>101 Dothideomycetes genomes: A test case for predicting lifestyles and emergence of pathogens.</title>
        <authorList>
            <person name="Haridas S."/>
            <person name="Albert R."/>
            <person name="Binder M."/>
            <person name="Bloem J."/>
            <person name="LaButti K."/>
            <person name="Salamov A."/>
            <person name="Andreopoulos B."/>
            <person name="Baker S."/>
            <person name="Barry K."/>
            <person name="Bills G."/>
            <person name="Bluhm B."/>
            <person name="Cannon C."/>
            <person name="Castanera R."/>
            <person name="Culley D."/>
            <person name="Daum C."/>
            <person name="Ezra D."/>
            <person name="Gonzalez J."/>
            <person name="Henrissat B."/>
            <person name="Kuo A."/>
            <person name="Liang C."/>
            <person name="Lipzen A."/>
            <person name="Lutzoni F."/>
            <person name="Magnuson J."/>
            <person name="Mondo S."/>
            <person name="Nolan M."/>
            <person name="Ohm R."/>
            <person name="Pangilinan J."/>
            <person name="Park H.-J."/>
            <person name="Ramirez L."/>
            <person name="Alfaro M."/>
            <person name="Sun H."/>
            <person name="Tritt A."/>
            <person name="Yoshinaga Y."/>
            <person name="Zwiers L.-H."/>
            <person name="Turgeon B."/>
            <person name="Goodwin S."/>
            <person name="Spatafora J."/>
            <person name="Crous P."/>
            <person name="Grigoriev I."/>
        </authorList>
    </citation>
    <scope>NUCLEOTIDE SEQUENCE [LARGE SCALE GENOMIC DNA]</scope>
    <source>
        <strain evidence="7">CBS 304.66</strain>
    </source>
</reference>
<dbReference type="SUPFAM" id="SSF47336">
    <property type="entry name" value="ACP-like"/>
    <property type="match status" value="1"/>
</dbReference>
<dbReference type="InterPro" id="IPR036736">
    <property type="entry name" value="ACP-like_sf"/>
</dbReference>
<evidence type="ECO:0000313" key="7">
    <source>
        <dbReference type="Proteomes" id="UP000800093"/>
    </source>
</evidence>
<dbReference type="InterPro" id="IPR006162">
    <property type="entry name" value="Ppantetheine_attach_site"/>
</dbReference>
<dbReference type="OrthoDB" id="429813at2759"/>
<evidence type="ECO:0000256" key="3">
    <source>
        <dbReference type="ARBA" id="ARBA00029454"/>
    </source>
</evidence>
<keyword evidence="7" id="KW-1185">Reference proteome</keyword>
<keyword evidence="4" id="KW-0175">Coiled coil</keyword>
<evidence type="ECO:0000256" key="1">
    <source>
        <dbReference type="ARBA" id="ARBA00022450"/>
    </source>
</evidence>
<comment type="similarity">
    <text evidence="3">Belongs to the NRP synthetase family.</text>
</comment>
<dbReference type="Pfam" id="PF23562">
    <property type="entry name" value="AMP-binding_C_3"/>
    <property type="match status" value="1"/>
</dbReference>
<dbReference type="Proteomes" id="UP000800093">
    <property type="component" value="Unassembled WGS sequence"/>
</dbReference>
<feature type="coiled-coil region" evidence="4">
    <location>
        <begin position="645"/>
        <end position="672"/>
    </location>
</feature>
<dbReference type="Gene3D" id="1.10.1200.10">
    <property type="entry name" value="ACP-like"/>
    <property type="match status" value="1"/>
</dbReference>
<dbReference type="InterPro" id="IPR013120">
    <property type="entry name" value="FAR_NAD-bd"/>
</dbReference>
<proteinExistence type="inferred from homology"/>
<dbReference type="EMBL" id="ML986672">
    <property type="protein sequence ID" value="KAF2260803.1"/>
    <property type="molecule type" value="Genomic_DNA"/>
</dbReference>
<dbReference type="SUPFAM" id="SSF51735">
    <property type="entry name" value="NAD(P)-binding Rossmann-fold domains"/>
    <property type="match status" value="1"/>
</dbReference>
<evidence type="ECO:0000256" key="4">
    <source>
        <dbReference type="SAM" id="Coils"/>
    </source>
</evidence>
<comment type="caution">
    <text evidence="6">The sequence shown here is derived from an EMBL/GenBank/DDBJ whole genome shotgun (WGS) entry which is preliminary data.</text>
</comment>
<dbReference type="InterPro" id="IPR036291">
    <property type="entry name" value="NAD(P)-bd_dom_sf"/>
</dbReference>
<feature type="domain" description="Carrier" evidence="5">
    <location>
        <begin position="564"/>
        <end position="640"/>
    </location>
</feature>
<dbReference type="SMART" id="SM00823">
    <property type="entry name" value="PKS_PP"/>
    <property type="match status" value="1"/>
</dbReference>
<sequence>MATKQAQISEWRHELTPNIVDRLAKLTPDVPYALYPNSPETYDQGYRTVTYKDFANAINGLAWWLDEHLGPSKDFDVLAYIGPNDVRYTALLLGAVKAGYVAFLTSPRNSISAHGALFEQVKCHMMLTPKPTPPAVKSILSAHSMKHLQVPSVAELLDKEYPHYSYHKTFQMARMEPFVIIHTSGSTGTPKPLIWTHESAARASNQGALDPPPGFQTLGRLFQDKLIFNTFPPFHAACLAIHLFVSVPFGAVSVAPLSGSIATAESVVQALKQAPAKVAFLVPSIVAELTQNSALLEYCSQHLELILYAGGDLPQQIGDAIAAKVPIRCQYGASEIGLTSQLIAPDMSVADWRYVRYHPELGLEFEEIAPGMFEMIVKRDSRFEENQLPFSIGPSLQNLQHYRSRDLFQKHPTVSDCWGWRARADDIVVFLNGEKTNPLSMEHHIVLNNEDVSAALVVGMQRFQAALLVEPTARLGKLSQNEEAAFIEKIWPSIDEANKFSPAHARIEKLMILLTTPEKPMSRAGKGTIQRNGTIDQYTAEIDDIYFKADTALSGAEKASVNSEDPDQVSLFIQQAIAKINPELLREGAANFFALGMDSLMALRLIRALRHGLGQQDLPLSIVYSNPSVEQLTQQIISGRAIMNNQDASRQRSDIEVLLDEYKQKIERISAQSSGSGEVVLLTGSTGSLGTHLLEALLANPTVSHVYCLNRRQNARELHEAKVKTSGLRPDQFNHRLSFFHGILDQPNMGLDEATYRFLRSTTTLIIHNAWPVNFIMPLKNFRPQFDGLINLFHFTSGRVDPPKVLYISSISSAGSYSRSSPSRAIPEVVIQDLDAPYDIGYAKSKLLSELLCDVAARSLCLPIALARVGQIAGPVNGQTTRLWNMAEWLPSLILTSVSLGVLPDDLGRELSNIDWMPVDMLATALVEIGTMFGRNREGDAEAGAQVFNLVNPRATSWKQLLPTIISSVEKYASRDINVVPLASWLHQLGQIAEGSANATELARTYPAIKLQEFYETNMLRDGEALNWKMERTIEMSKTIRDMPAVGEDWIERWVQGWVAELRERGDGLSAIARKGGFAR</sequence>
<dbReference type="PANTHER" id="PTHR43439">
    <property type="entry name" value="PHENYLACETATE-COENZYME A LIGASE"/>
    <property type="match status" value="1"/>
</dbReference>
<accession>A0A9P4N0S4</accession>
<gene>
    <name evidence="6" type="ORF">CC78DRAFT_609752</name>
</gene>
<keyword evidence="2" id="KW-0597">Phosphoprotein</keyword>
<name>A0A9P4N0S4_9PLEO</name>
<evidence type="ECO:0000313" key="6">
    <source>
        <dbReference type="EMBL" id="KAF2260803.1"/>
    </source>
</evidence>
<dbReference type="InterPro" id="IPR009081">
    <property type="entry name" value="PP-bd_ACP"/>
</dbReference>